<name>A0A3A1VP33_9BACL</name>
<sequence length="339" mass="38219">MNDRPVDWESKVKQGLFAEEIFSSDMKRQVIDTLDRRPGSFSRQWKFLAGAVALSILSAIFAINGPFDFIGKGASGLKDETGMPVVFQPIIAPNWEMGDTSNLTDPDILPGLSNKYNPLRNKINGHIAQIPYSDIQLIDEKPIDGFGMALRYTLKPDSVTPHETNGDVDYFGFILNESSRPVNLYHYGYGHLYDLQISMTRLFGQEVLKIEGANCRTDGESCVWYIRKDSDGQVYSYMSLEAASYERDLDGDGREEAVVVTRKQNQIYIFKEQGGQLLWSSVRETLKANQDDIIQYDDTSGTFTIHSMLGEGKDADNVYAYKEGSDLLIRMDSRGRSHQ</sequence>
<protein>
    <recommendedName>
        <fullName evidence="4">VCBS repeat-containing protein</fullName>
    </recommendedName>
</protein>
<reference evidence="2 3" key="1">
    <citation type="submission" date="2018-09" db="EMBL/GenBank/DDBJ databases">
        <title>Paenibacillus aracenensis nov. sp. isolated from a cave in southern Spain.</title>
        <authorList>
            <person name="Jurado V."/>
            <person name="Gutierrez-Patricio S."/>
            <person name="Gonzalez-Pimentel J.L."/>
            <person name="Miller A.Z."/>
            <person name="Laiz L."/>
            <person name="Saiz-Jimenez C."/>
        </authorList>
    </citation>
    <scope>NUCLEOTIDE SEQUENCE [LARGE SCALE GENOMIC DNA]</scope>
    <source>
        <strain evidence="2 3">DSM 22867</strain>
    </source>
</reference>
<proteinExistence type="predicted"/>
<dbReference type="OrthoDB" id="2556498at2"/>
<evidence type="ECO:0000256" key="1">
    <source>
        <dbReference type="SAM" id="Phobius"/>
    </source>
</evidence>
<keyword evidence="1" id="KW-0472">Membrane</keyword>
<gene>
    <name evidence="2" type="ORF">D3P08_01620</name>
</gene>
<keyword evidence="1" id="KW-0812">Transmembrane</keyword>
<keyword evidence="1" id="KW-1133">Transmembrane helix</keyword>
<accession>A0A3A1VP33</accession>
<evidence type="ECO:0000313" key="3">
    <source>
        <dbReference type="Proteomes" id="UP000266482"/>
    </source>
</evidence>
<evidence type="ECO:0000313" key="2">
    <source>
        <dbReference type="EMBL" id="RIX60293.1"/>
    </source>
</evidence>
<comment type="caution">
    <text evidence="2">The sequence shown here is derived from an EMBL/GenBank/DDBJ whole genome shotgun (WGS) entry which is preliminary data.</text>
</comment>
<feature type="transmembrane region" description="Helical" evidence="1">
    <location>
        <begin position="45"/>
        <end position="63"/>
    </location>
</feature>
<dbReference type="RefSeq" id="WP_119597668.1">
    <property type="nucleotide sequence ID" value="NZ_QXQA01000001.1"/>
</dbReference>
<organism evidence="2 3">
    <name type="scientific">Paenibacillus nanensis</name>
    <dbReference type="NCBI Taxonomy" id="393251"/>
    <lineage>
        <taxon>Bacteria</taxon>
        <taxon>Bacillati</taxon>
        <taxon>Bacillota</taxon>
        <taxon>Bacilli</taxon>
        <taxon>Bacillales</taxon>
        <taxon>Paenibacillaceae</taxon>
        <taxon>Paenibacillus</taxon>
    </lineage>
</organism>
<dbReference type="AlphaFoldDB" id="A0A3A1VP33"/>
<keyword evidence="3" id="KW-1185">Reference proteome</keyword>
<dbReference type="Proteomes" id="UP000266482">
    <property type="component" value="Unassembled WGS sequence"/>
</dbReference>
<dbReference type="EMBL" id="QXQA01000001">
    <property type="protein sequence ID" value="RIX60293.1"/>
    <property type="molecule type" value="Genomic_DNA"/>
</dbReference>
<evidence type="ECO:0008006" key="4">
    <source>
        <dbReference type="Google" id="ProtNLM"/>
    </source>
</evidence>